<dbReference type="EMBL" id="BSXN01000395">
    <property type="protein sequence ID" value="GME68366.1"/>
    <property type="molecule type" value="Genomic_DNA"/>
</dbReference>
<evidence type="ECO:0000256" key="3">
    <source>
        <dbReference type="ARBA" id="ARBA00022603"/>
    </source>
</evidence>
<dbReference type="InterPro" id="IPR056744">
    <property type="entry name" value="TRM5/TYW2-like_N"/>
</dbReference>
<name>A0A9W6SWB4_CANBO</name>
<keyword evidence="2" id="KW-0963">Cytoplasm</keyword>
<reference evidence="9" key="1">
    <citation type="submission" date="2023-04" db="EMBL/GenBank/DDBJ databases">
        <title>Candida boidinii NBRC 10035.</title>
        <authorList>
            <person name="Ichikawa N."/>
            <person name="Sato H."/>
            <person name="Tonouchi N."/>
        </authorList>
    </citation>
    <scope>NUCLEOTIDE SEQUENCE</scope>
    <source>
        <strain evidence="9">NBRC 10035</strain>
    </source>
</reference>
<evidence type="ECO:0000313" key="10">
    <source>
        <dbReference type="Proteomes" id="UP001165120"/>
    </source>
</evidence>
<dbReference type="GO" id="GO:0005759">
    <property type="term" value="C:mitochondrial matrix"/>
    <property type="evidence" value="ECO:0007669"/>
    <property type="project" value="TreeGrafter"/>
</dbReference>
<dbReference type="GO" id="GO:0002939">
    <property type="term" value="P:tRNA N1-guanine methylation"/>
    <property type="evidence" value="ECO:0007669"/>
    <property type="project" value="TreeGrafter"/>
</dbReference>
<comment type="catalytic activity">
    <reaction evidence="7">
        <text>guanosine(37) in tRNA + S-adenosyl-L-methionine = N(1)-methylguanosine(37) in tRNA + S-adenosyl-L-homocysteine + H(+)</text>
        <dbReference type="Rhea" id="RHEA:36899"/>
        <dbReference type="Rhea" id="RHEA-COMP:10145"/>
        <dbReference type="Rhea" id="RHEA-COMP:10147"/>
        <dbReference type="ChEBI" id="CHEBI:15378"/>
        <dbReference type="ChEBI" id="CHEBI:57856"/>
        <dbReference type="ChEBI" id="CHEBI:59789"/>
        <dbReference type="ChEBI" id="CHEBI:73542"/>
        <dbReference type="ChEBI" id="CHEBI:74269"/>
        <dbReference type="EC" id="2.1.1.228"/>
    </reaction>
</comment>
<keyword evidence="5" id="KW-0949">S-adenosyl-L-methionine</keyword>
<evidence type="ECO:0000256" key="2">
    <source>
        <dbReference type="ARBA" id="ARBA00022490"/>
    </source>
</evidence>
<dbReference type="GO" id="GO:0070901">
    <property type="term" value="P:mitochondrial tRNA methylation"/>
    <property type="evidence" value="ECO:0007669"/>
    <property type="project" value="TreeGrafter"/>
</dbReference>
<evidence type="ECO:0000256" key="1">
    <source>
        <dbReference type="ARBA" id="ARBA00009775"/>
    </source>
</evidence>
<proteinExistence type="inferred from homology"/>
<dbReference type="PANTHER" id="PTHR23245">
    <property type="entry name" value="TRNA METHYLTRANSFERASE"/>
    <property type="match status" value="1"/>
</dbReference>
<dbReference type="InterPro" id="IPR030382">
    <property type="entry name" value="MeTrfase_TRM5/TYW2"/>
</dbReference>
<comment type="similarity">
    <text evidence="1">Belongs to the class I-like SAM-binding methyltransferase superfamily. TRM5/TYW2 family.</text>
</comment>
<dbReference type="Proteomes" id="UP001165120">
    <property type="component" value="Unassembled WGS sequence"/>
</dbReference>
<evidence type="ECO:0000256" key="6">
    <source>
        <dbReference type="ARBA" id="ARBA00022694"/>
    </source>
</evidence>
<evidence type="ECO:0000313" key="9">
    <source>
        <dbReference type="EMBL" id="GME68366.1"/>
    </source>
</evidence>
<dbReference type="FunFam" id="3.30.300.110:FF:000001">
    <property type="entry name" value="tRNA (guanine(37)-N1)-methyltransferase"/>
    <property type="match status" value="1"/>
</dbReference>
<keyword evidence="4" id="KW-0808">Transferase</keyword>
<feature type="domain" description="SAM-dependent methyltransferase TRM5/TYW2-type" evidence="8">
    <location>
        <begin position="159"/>
        <end position="257"/>
    </location>
</feature>
<keyword evidence="10" id="KW-1185">Reference proteome</keyword>
<evidence type="ECO:0000259" key="8">
    <source>
        <dbReference type="PROSITE" id="PS51684"/>
    </source>
</evidence>
<gene>
    <name evidence="9" type="ORF">Cboi02_000160500</name>
</gene>
<protein>
    <submittedName>
        <fullName evidence="9">Unnamed protein product</fullName>
    </submittedName>
</protein>
<dbReference type="PROSITE" id="PS51684">
    <property type="entry name" value="SAM_MT_TRM5_TYW2"/>
    <property type="match status" value="1"/>
</dbReference>
<dbReference type="GO" id="GO:0052906">
    <property type="term" value="F:tRNA (guanine(37)-N1)-methyltransferase activity"/>
    <property type="evidence" value="ECO:0007669"/>
    <property type="project" value="UniProtKB-EC"/>
</dbReference>
<dbReference type="Pfam" id="PF25133">
    <property type="entry name" value="TYW2_N_2"/>
    <property type="match status" value="1"/>
</dbReference>
<comment type="caution">
    <text evidence="9">The sequence shown here is derived from an EMBL/GenBank/DDBJ whole genome shotgun (WGS) entry which is preliminary data.</text>
</comment>
<accession>A0A9W6SWB4</accession>
<dbReference type="SUPFAM" id="SSF53335">
    <property type="entry name" value="S-adenosyl-L-methionine-dependent methyltransferases"/>
    <property type="match status" value="1"/>
</dbReference>
<dbReference type="AlphaFoldDB" id="A0A9W6SWB4"/>
<dbReference type="InterPro" id="IPR029063">
    <property type="entry name" value="SAM-dependent_MTases_sf"/>
</dbReference>
<evidence type="ECO:0000256" key="5">
    <source>
        <dbReference type="ARBA" id="ARBA00022691"/>
    </source>
</evidence>
<dbReference type="PANTHER" id="PTHR23245:SF36">
    <property type="entry name" value="TRNA (GUANINE(37)-N1)-METHYLTRANSFERASE"/>
    <property type="match status" value="1"/>
</dbReference>
<evidence type="ECO:0000256" key="7">
    <source>
        <dbReference type="ARBA" id="ARBA00047783"/>
    </source>
</evidence>
<keyword evidence="6" id="KW-0819">tRNA processing</keyword>
<organism evidence="9 10">
    <name type="scientific">Candida boidinii</name>
    <name type="common">Yeast</name>
    <dbReference type="NCBI Taxonomy" id="5477"/>
    <lineage>
        <taxon>Eukaryota</taxon>
        <taxon>Fungi</taxon>
        <taxon>Dikarya</taxon>
        <taxon>Ascomycota</taxon>
        <taxon>Saccharomycotina</taxon>
        <taxon>Pichiomycetes</taxon>
        <taxon>Pichiales</taxon>
        <taxon>Pichiaceae</taxon>
        <taxon>Ogataea</taxon>
        <taxon>Ogataea/Candida clade</taxon>
    </lineage>
</organism>
<evidence type="ECO:0000256" key="4">
    <source>
        <dbReference type="ARBA" id="ARBA00022679"/>
    </source>
</evidence>
<dbReference type="Gene3D" id="3.30.300.110">
    <property type="entry name" value="Met-10+ protein-like domains"/>
    <property type="match status" value="1"/>
</dbReference>
<keyword evidence="3" id="KW-0489">Methyltransferase</keyword>
<sequence length="257" mass="29526">MSSINTKPVSNSISTLANVQPPSYKGITKLDKSLFVRHFPIVCVFFPDAGKIGQFVKDHKKDILRYPRIPFIVKLDETTNNIKRSEKNKELKAVVLTEKLKDISTVEDILSPEAINDIKSFQGEFRNYDLTLDYSYWRSDEILKAILPENFNEEVPSGFTKTGHIAHLNLKEEYKPYGELIGQVILDKNPSVKTVVDKLDSIDTTFRTFKMKVIAGEDNFLVEQKESDCIFKFDFSKVLVHLLFQQVKRGVLFLQMI</sequence>